<dbReference type="STRING" id="398512.Bccel_3808"/>
<name>A0A0L6JS19_9FIRM</name>
<evidence type="ECO:0000313" key="1">
    <source>
        <dbReference type="EMBL" id="KNY28534.1"/>
    </source>
</evidence>
<dbReference type="EMBL" id="LGTC01000001">
    <property type="protein sequence ID" value="KNY28534.1"/>
    <property type="molecule type" value="Genomic_DNA"/>
</dbReference>
<reference evidence="2" key="1">
    <citation type="submission" date="2015-07" db="EMBL/GenBank/DDBJ databases">
        <title>Near-Complete Genome Sequence of the Cellulolytic Bacterium Bacteroides (Pseudobacteroides) cellulosolvens ATCC 35603.</title>
        <authorList>
            <person name="Dassa B."/>
            <person name="Utturkar S.M."/>
            <person name="Klingeman D.M."/>
            <person name="Hurt R.A."/>
            <person name="Keller M."/>
            <person name="Xu J."/>
            <person name="Reddy Y.H.K."/>
            <person name="Borovok I."/>
            <person name="Grinberg I.R."/>
            <person name="Lamed R."/>
            <person name="Zhivin O."/>
            <person name="Bayer E.A."/>
            <person name="Brown S.D."/>
        </authorList>
    </citation>
    <scope>NUCLEOTIDE SEQUENCE [LARGE SCALE GENOMIC DNA]</scope>
    <source>
        <strain evidence="2">DSM 2933</strain>
    </source>
</reference>
<proteinExistence type="predicted"/>
<evidence type="ECO:0000313" key="2">
    <source>
        <dbReference type="Proteomes" id="UP000036923"/>
    </source>
</evidence>
<keyword evidence="2" id="KW-1185">Reference proteome</keyword>
<comment type="caution">
    <text evidence="1">The sequence shown here is derived from an EMBL/GenBank/DDBJ whole genome shotgun (WGS) entry which is preliminary data.</text>
</comment>
<accession>A0A0L6JS19</accession>
<protein>
    <submittedName>
        <fullName evidence="1">Uncharacterized protein</fullName>
    </submittedName>
</protein>
<dbReference type="AlphaFoldDB" id="A0A0L6JS19"/>
<organism evidence="1 2">
    <name type="scientific">Pseudobacteroides cellulosolvens ATCC 35603 = DSM 2933</name>
    <dbReference type="NCBI Taxonomy" id="398512"/>
    <lineage>
        <taxon>Bacteria</taxon>
        <taxon>Bacillati</taxon>
        <taxon>Bacillota</taxon>
        <taxon>Clostridia</taxon>
        <taxon>Eubacteriales</taxon>
        <taxon>Oscillospiraceae</taxon>
        <taxon>Pseudobacteroides</taxon>
    </lineage>
</organism>
<dbReference type="Proteomes" id="UP000036923">
    <property type="component" value="Unassembled WGS sequence"/>
</dbReference>
<gene>
    <name evidence="1" type="ORF">Bccel_3808</name>
</gene>
<sequence>MEQVCEKWIRKFAIILMEKKGRQILLLKNYKMKIIIIILFL</sequence>